<feature type="domain" description="AB hydrolase-1" evidence="1">
    <location>
        <begin position="3"/>
        <end position="214"/>
    </location>
</feature>
<dbReference type="OrthoDB" id="9773549at2"/>
<dbReference type="PANTHER" id="PTHR37017">
    <property type="entry name" value="AB HYDROLASE-1 DOMAIN-CONTAINING PROTEIN-RELATED"/>
    <property type="match status" value="1"/>
</dbReference>
<name>A0A3A5HAF9_9ACTN</name>
<dbReference type="RefSeq" id="WP_120060991.1">
    <property type="nucleotide sequence ID" value="NZ_QYRP01000002.1"/>
</dbReference>
<dbReference type="Pfam" id="PF12697">
    <property type="entry name" value="Abhydrolase_6"/>
    <property type="match status" value="1"/>
</dbReference>
<dbReference type="Proteomes" id="UP000276542">
    <property type="component" value="Unassembled WGS sequence"/>
</dbReference>
<dbReference type="SUPFAM" id="SSF53474">
    <property type="entry name" value="alpha/beta-Hydrolases"/>
    <property type="match status" value="1"/>
</dbReference>
<protein>
    <submittedName>
        <fullName evidence="2">Alpha/beta hydrolase</fullName>
    </submittedName>
</protein>
<dbReference type="PANTHER" id="PTHR37017:SF11">
    <property type="entry name" value="ESTERASE_LIPASE_THIOESTERASE DOMAIN-CONTAINING PROTEIN"/>
    <property type="match status" value="1"/>
</dbReference>
<reference evidence="3" key="1">
    <citation type="submission" date="2018-09" db="EMBL/GenBank/DDBJ databases">
        <authorList>
            <person name="Zhu H."/>
        </authorList>
    </citation>
    <scope>NUCLEOTIDE SEQUENCE [LARGE SCALE GENOMIC DNA]</scope>
    <source>
        <strain evidence="3">K1W22B-1</strain>
    </source>
</reference>
<keyword evidence="3" id="KW-1185">Reference proteome</keyword>
<gene>
    <name evidence="2" type="ORF">D4739_12885</name>
</gene>
<evidence type="ECO:0000313" key="2">
    <source>
        <dbReference type="EMBL" id="RJS47021.1"/>
    </source>
</evidence>
<dbReference type="Gene3D" id="3.40.50.1820">
    <property type="entry name" value="alpha/beta hydrolase"/>
    <property type="match status" value="1"/>
</dbReference>
<dbReference type="InterPro" id="IPR000073">
    <property type="entry name" value="AB_hydrolase_1"/>
</dbReference>
<evidence type="ECO:0000259" key="1">
    <source>
        <dbReference type="Pfam" id="PF12697"/>
    </source>
</evidence>
<accession>A0A3A5HAF9</accession>
<dbReference type="InterPro" id="IPR029058">
    <property type="entry name" value="AB_hydrolase_fold"/>
</dbReference>
<dbReference type="AlphaFoldDB" id="A0A3A5HAF9"/>
<organism evidence="2 3">
    <name type="scientific">Nocardioides cavernaquae</name>
    <dbReference type="NCBI Taxonomy" id="2321396"/>
    <lineage>
        <taxon>Bacteria</taxon>
        <taxon>Bacillati</taxon>
        <taxon>Actinomycetota</taxon>
        <taxon>Actinomycetes</taxon>
        <taxon>Propionibacteriales</taxon>
        <taxon>Nocardioidaceae</taxon>
        <taxon>Nocardioides</taxon>
    </lineage>
</organism>
<comment type="caution">
    <text evidence="2">The sequence shown here is derived from an EMBL/GenBank/DDBJ whole genome shotgun (WGS) entry which is preliminary data.</text>
</comment>
<sequence length="227" mass="24577">MDFVLIPGATGRAWYWHLVAPRLEAAGHRVISVELPADDDTKGLTDYAQAVIDAAGTTTRPVVVAASLGGFTAPLVAGPLDTTTIILVNAMVPLPGEMADDWWGDTGMEKARIARARRLGYPVEFELDAYFLHDVDPDVIATADPKADQSDRPMRDPCAFETWPARVIAIAGRDDRFFPLEFQQDLARTRLGVEPIVVPGGHLVALSHPEELTAAILKAADSEGERP</sequence>
<dbReference type="EMBL" id="QYRP01000002">
    <property type="protein sequence ID" value="RJS47021.1"/>
    <property type="molecule type" value="Genomic_DNA"/>
</dbReference>
<keyword evidence="2" id="KW-0378">Hydrolase</keyword>
<proteinExistence type="predicted"/>
<dbReference type="GO" id="GO:0016787">
    <property type="term" value="F:hydrolase activity"/>
    <property type="evidence" value="ECO:0007669"/>
    <property type="project" value="UniProtKB-KW"/>
</dbReference>
<evidence type="ECO:0000313" key="3">
    <source>
        <dbReference type="Proteomes" id="UP000276542"/>
    </source>
</evidence>
<dbReference type="InterPro" id="IPR052897">
    <property type="entry name" value="Sec-Metab_Biosynth_Hydrolase"/>
</dbReference>